<feature type="domain" description="VIT" evidence="3">
    <location>
        <begin position="1"/>
        <end position="90"/>
    </location>
</feature>
<dbReference type="SMART" id="SM00327">
    <property type="entry name" value="VWA"/>
    <property type="match status" value="1"/>
</dbReference>
<dbReference type="InterPro" id="IPR013694">
    <property type="entry name" value="VIT"/>
</dbReference>
<feature type="domain" description="VWFA" evidence="2">
    <location>
        <begin position="244"/>
        <end position="414"/>
    </location>
</feature>
<sequence length="465" mass="51310">MRDTYFVFPIHSGTVVTGLTAEIDGHFIEAKVMERREAQEAYKKAIKESKCAALAQHGASQARNGMDLYRVSLGNIPTHKSTFVNFSYVQELNLEDSDLKKQGFLRLLFPATVGAPSRYSPAGFSDGIRSEEELQAATHQAPSLKLQIAIQPPARVSSPSHKSISSREVVQLGDMAKTTTLAEVDLRQWDDIVKDVVVHIHFPAEDIGLFRPRAILEQHPTLKTWVAAAEVVPRFSWDLLTNVELSILVDRSGSMGGSKILFAREALEHFIRSCPFQAFVNIVGFGSSFESIFASAHQLKDEAFEMALEHARTLQANLGGTDLAPALRHVLSQSEQDGRWRRLLVLTDGEVWNANEVIATAEQCGEKCEIHTLGLGSGVSTALLESLARKGKGSAHFLADGEEEALQETVVKMLASALQPPVTDLKVHWPSSPTLLRHRMEIQEKSARQTPIKPEGRDANREPRA</sequence>
<dbReference type="PANTHER" id="PTHR45737:SF6">
    <property type="entry name" value="VON WILLEBRAND FACTOR A DOMAIN-CONTAINING PROTEIN 5A"/>
    <property type="match status" value="1"/>
</dbReference>
<evidence type="ECO:0000313" key="5">
    <source>
        <dbReference type="EMBL" id="CAK9029307.1"/>
    </source>
</evidence>
<dbReference type="Proteomes" id="UP001642464">
    <property type="component" value="Unassembled WGS sequence"/>
</dbReference>
<name>A0ABP0KQ82_9DINO</name>
<dbReference type="InterPro" id="IPR036465">
    <property type="entry name" value="vWFA_dom_sf"/>
</dbReference>
<dbReference type="EMBL" id="CAXAMM010012514">
    <property type="protein sequence ID" value="CAK9029053.1"/>
    <property type="molecule type" value="Genomic_DNA"/>
</dbReference>
<proteinExistence type="predicted"/>
<evidence type="ECO:0000259" key="3">
    <source>
        <dbReference type="PROSITE" id="PS51468"/>
    </source>
</evidence>
<dbReference type="Pfam" id="PF13768">
    <property type="entry name" value="VWA_3"/>
    <property type="match status" value="1"/>
</dbReference>
<gene>
    <name evidence="4" type="ORF">SCF082_LOCUS18625</name>
    <name evidence="5" type="ORF">SCF082_LOCUS18730</name>
</gene>
<dbReference type="Gene3D" id="3.40.50.410">
    <property type="entry name" value="von Willebrand factor, type A domain"/>
    <property type="match status" value="1"/>
</dbReference>
<dbReference type="Pfam" id="PF08487">
    <property type="entry name" value="VIT"/>
    <property type="match status" value="1"/>
</dbReference>
<protein>
    <submittedName>
        <fullName evidence="4">von Willebrand factor A domain-containing protein 5A (Breast cancer suppressor candidate 1) (BCSC-1) (Loss of heterozygosity 11 chromosomal region 2 gene A protein)</fullName>
    </submittedName>
</protein>
<dbReference type="PANTHER" id="PTHR45737">
    <property type="entry name" value="VON WILLEBRAND FACTOR A DOMAIN-CONTAINING PROTEIN 5A"/>
    <property type="match status" value="1"/>
</dbReference>
<dbReference type="InterPro" id="IPR002035">
    <property type="entry name" value="VWF_A"/>
</dbReference>
<evidence type="ECO:0000256" key="1">
    <source>
        <dbReference type="SAM" id="MobiDB-lite"/>
    </source>
</evidence>
<dbReference type="SUPFAM" id="SSF53300">
    <property type="entry name" value="vWA-like"/>
    <property type="match status" value="1"/>
</dbReference>
<feature type="region of interest" description="Disordered" evidence="1">
    <location>
        <begin position="443"/>
        <end position="465"/>
    </location>
</feature>
<accession>A0ABP0KQ82</accession>
<evidence type="ECO:0000313" key="6">
    <source>
        <dbReference type="Proteomes" id="UP001642464"/>
    </source>
</evidence>
<comment type="caution">
    <text evidence="4">The sequence shown here is derived from an EMBL/GenBank/DDBJ whole genome shotgun (WGS) entry which is preliminary data.</text>
</comment>
<dbReference type="PROSITE" id="PS50234">
    <property type="entry name" value="VWFA"/>
    <property type="match status" value="1"/>
</dbReference>
<feature type="compositionally biased region" description="Basic and acidic residues" evidence="1">
    <location>
        <begin position="454"/>
        <end position="465"/>
    </location>
</feature>
<dbReference type="EMBL" id="CAXAMM010012581">
    <property type="protein sequence ID" value="CAK9029307.1"/>
    <property type="molecule type" value="Genomic_DNA"/>
</dbReference>
<evidence type="ECO:0000313" key="4">
    <source>
        <dbReference type="EMBL" id="CAK9029053.1"/>
    </source>
</evidence>
<keyword evidence="6" id="KW-1185">Reference proteome</keyword>
<organism evidence="4 6">
    <name type="scientific">Durusdinium trenchii</name>
    <dbReference type="NCBI Taxonomy" id="1381693"/>
    <lineage>
        <taxon>Eukaryota</taxon>
        <taxon>Sar</taxon>
        <taxon>Alveolata</taxon>
        <taxon>Dinophyceae</taxon>
        <taxon>Suessiales</taxon>
        <taxon>Symbiodiniaceae</taxon>
        <taxon>Durusdinium</taxon>
    </lineage>
</organism>
<evidence type="ECO:0000259" key="2">
    <source>
        <dbReference type="PROSITE" id="PS50234"/>
    </source>
</evidence>
<reference evidence="4 6" key="1">
    <citation type="submission" date="2024-02" db="EMBL/GenBank/DDBJ databases">
        <authorList>
            <person name="Chen Y."/>
            <person name="Shah S."/>
            <person name="Dougan E. K."/>
            <person name="Thang M."/>
            <person name="Chan C."/>
        </authorList>
    </citation>
    <scope>NUCLEOTIDE SEQUENCE [LARGE SCALE GENOMIC DNA]</scope>
</reference>
<dbReference type="PROSITE" id="PS51468">
    <property type="entry name" value="VIT"/>
    <property type="match status" value="1"/>
</dbReference>